<dbReference type="PATRIC" id="fig|1225564.3.peg.5180"/>
<evidence type="ECO:0000259" key="5">
    <source>
        <dbReference type="Pfam" id="PF08281"/>
    </source>
</evidence>
<dbReference type="InterPro" id="IPR053866">
    <property type="entry name" value="PhyR_sigma2"/>
</dbReference>
<dbReference type="InterPro" id="IPR039425">
    <property type="entry name" value="RNA_pol_sigma-70-like"/>
</dbReference>
<dbReference type="PANTHER" id="PTHR43133">
    <property type="entry name" value="RNA POLYMERASE ECF-TYPE SIGMA FACTO"/>
    <property type="match status" value="1"/>
</dbReference>
<dbReference type="Proteomes" id="UP000035489">
    <property type="component" value="Unassembled WGS sequence"/>
</dbReference>
<dbReference type="SUPFAM" id="SSF88659">
    <property type="entry name" value="Sigma3 and sigma4 domains of RNA polymerase sigma factors"/>
    <property type="match status" value="1"/>
</dbReference>
<dbReference type="PANTHER" id="PTHR43133:SF25">
    <property type="entry name" value="RNA POLYMERASE SIGMA FACTOR RFAY-RELATED"/>
    <property type="match status" value="1"/>
</dbReference>
<protein>
    <submittedName>
        <fullName evidence="7">RNA polymerase subunit sigma-24</fullName>
    </submittedName>
</protein>
<dbReference type="InterPro" id="IPR013249">
    <property type="entry name" value="RNA_pol_sigma70_r4_t2"/>
</dbReference>
<dbReference type="GO" id="GO:0016987">
    <property type="term" value="F:sigma factor activity"/>
    <property type="evidence" value="ECO:0007669"/>
    <property type="project" value="UniProtKB-KW"/>
</dbReference>
<evidence type="ECO:0000256" key="2">
    <source>
        <dbReference type="ARBA" id="ARBA00023015"/>
    </source>
</evidence>
<sequence length="169" mass="19248">MDEIVSLLEPQIPGLRRYAWALLRDNEAADDLVQDTLERAIRHWSQRRRDGDLKAWLFAIERNLFLNAVRQRKSHGVHVGVEALENAPSSTETTESHMGLRDVLAGLDALPEEQRSVLLLVSVEDLSYQQAAQVLDIPLGTVMSRLSRARGRLREFMENGRNAVLRRVK</sequence>
<evidence type="ECO:0000256" key="4">
    <source>
        <dbReference type="ARBA" id="ARBA00023163"/>
    </source>
</evidence>
<feature type="domain" description="PhyR sigma2" evidence="6">
    <location>
        <begin position="8"/>
        <end position="60"/>
    </location>
</feature>
<dbReference type="Gene3D" id="1.10.10.10">
    <property type="entry name" value="Winged helix-like DNA-binding domain superfamily/Winged helix DNA-binding domain"/>
    <property type="match status" value="1"/>
</dbReference>
<organism evidence="7 8">
    <name type="scientific">Microvirga vignae</name>
    <dbReference type="NCBI Taxonomy" id="1225564"/>
    <lineage>
        <taxon>Bacteria</taxon>
        <taxon>Pseudomonadati</taxon>
        <taxon>Pseudomonadota</taxon>
        <taxon>Alphaproteobacteria</taxon>
        <taxon>Hyphomicrobiales</taxon>
        <taxon>Methylobacteriaceae</taxon>
        <taxon>Microvirga</taxon>
    </lineage>
</organism>
<dbReference type="OrthoDB" id="9797134at2"/>
<dbReference type="GO" id="GO:0006352">
    <property type="term" value="P:DNA-templated transcription initiation"/>
    <property type="evidence" value="ECO:0007669"/>
    <property type="project" value="InterPro"/>
</dbReference>
<dbReference type="InterPro" id="IPR013325">
    <property type="entry name" value="RNA_pol_sigma_r2"/>
</dbReference>
<dbReference type="CDD" id="cd06171">
    <property type="entry name" value="Sigma70_r4"/>
    <property type="match status" value="1"/>
</dbReference>
<dbReference type="RefSeq" id="WP_047190663.1">
    <property type="nucleotide sequence ID" value="NZ_LCYG01000053.1"/>
</dbReference>
<dbReference type="Pfam" id="PF08281">
    <property type="entry name" value="Sigma70_r4_2"/>
    <property type="match status" value="1"/>
</dbReference>
<keyword evidence="4" id="KW-0804">Transcription</keyword>
<evidence type="ECO:0000256" key="3">
    <source>
        <dbReference type="ARBA" id="ARBA00023082"/>
    </source>
</evidence>
<evidence type="ECO:0000256" key="1">
    <source>
        <dbReference type="ARBA" id="ARBA00010641"/>
    </source>
</evidence>
<comment type="similarity">
    <text evidence="1">Belongs to the sigma-70 factor family. ECF subfamily.</text>
</comment>
<accession>A0A0H1R973</accession>
<gene>
    <name evidence="7" type="ORF">AA309_19405</name>
</gene>
<comment type="caution">
    <text evidence="7">The sequence shown here is derived from an EMBL/GenBank/DDBJ whole genome shotgun (WGS) entry which is preliminary data.</text>
</comment>
<dbReference type="STRING" id="1225564.AA309_19405"/>
<dbReference type="AlphaFoldDB" id="A0A0H1R973"/>
<dbReference type="SUPFAM" id="SSF88946">
    <property type="entry name" value="Sigma2 domain of RNA polymerase sigma factors"/>
    <property type="match status" value="1"/>
</dbReference>
<dbReference type="GO" id="GO:0003677">
    <property type="term" value="F:DNA binding"/>
    <property type="evidence" value="ECO:0007669"/>
    <property type="project" value="InterPro"/>
</dbReference>
<dbReference type="InterPro" id="IPR014284">
    <property type="entry name" value="RNA_pol_sigma-70_dom"/>
</dbReference>
<keyword evidence="3" id="KW-0731">Sigma factor</keyword>
<dbReference type="NCBIfam" id="TIGR02937">
    <property type="entry name" value="sigma70-ECF"/>
    <property type="match status" value="1"/>
</dbReference>
<dbReference type="Pfam" id="PF22029">
    <property type="entry name" value="PhyR_sigma2"/>
    <property type="match status" value="1"/>
</dbReference>
<feature type="domain" description="RNA polymerase sigma factor 70 region 4 type 2" evidence="5">
    <location>
        <begin position="102"/>
        <end position="153"/>
    </location>
</feature>
<keyword evidence="8" id="KW-1185">Reference proteome</keyword>
<dbReference type="EMBL" id="LCYG01000053">
    <property type="protein sequence ID" value="KLK91609.1"/>
    <property type="molecule type" value="Genomic_DNA"/>
</dbReference>
<proteinExistence type="inferred from homology"/>
<dbReference type="Gene3D" id="1.10.1740.10">
    <property type="match status" value="1"/>
</dbReference>
<reference evidence="7 8" key="1">
    <citation type="submission" date="2015-05" db="EMBL/GenBank/DDBJ databases">
        <title>Draft genome sequence of Microvirga vignae strain BR3299, a novel nitrogen fixing bacteria isolated from Brazil semi-aired region.</title>
        <authorList>
            <person name="Zilli J.E."/>
            <person name="Passos S.R."/>
            <person name="Leite J."/>
            <person name="Baldani J.I."/>
            <person name="Xavier G.R."/>
            <person name="Rumjaneck N.G."/>
            <person name="Simoes-Araujo J.L."/>
        </authorList>
    </citation>
    <scope>NUCLEOTIDE SEQUENCE [LARGE SCALE GENOMIC DNA]</scope>
    <source>
        <strain evidence="7 8">BR3299</strain>
    </source>
</reference>
<dbReference type="InterPro" id="IPR013324">
    <property type="entry name" value="RNA_pol_sigma_r3/r4-like"/>
</dbReference>
<name>A0A0H1R973_9HYPH</name>
<evidence type="ECO:0000313" key="8">
    <source>
        <dbReference type="Proteomes" id="UP000035489"/>
    </source>
</evidence>
<evidence type="ECO:0000259" key="6">
    <source>
        <dbReference type="Pfam" id="PF22029"/>
    </source>
</evidence>
<dbReference type="InterPro" id="IPR036388">
    <property type="entry name" value="WH-like_DNA-bd_sf"/>
</dbReference>
<evidence type="ECO:0000313" key="7">
    <source>
        <dbReference type="EMBL" id="KLK91609.1"/>
    </source>
</evidence>
<keyword evidence="2" id="KW-0805">Transcription regulation</keyword>